<dbReference type="PROSITE" id="PS50082">
    <property type="entry name" value="WD_REPEATS_2"/>
    <property type="match status" value="1"/>
</dbReference>
<organism evidence="5 6">
    <name type="scientific">Phaedon cochleariae</name>
    <name type="common">Mustard beetle</name>
    <dbReference type="NCBI Taxonomy" id="80249"/>
    <lineage>
        <taxon>Eukaryota</taxon>
        <taxon>Metazoa</taxon>
        <taxon>Ecdysozoa</taxon>
        <taxon>Arthropoda</taxon>
        <taxon>Hexapoda</taxon>
        <taxon>Insecta</taxon>
        <taxon>Pterygota</taxon>
        <taxon>Neoptera</taxon>
        <taxon>Endopterygota</taxon>
        <taxon>Coleoptera</taxon>
        <taxon>Polyphaga</taxon>
        <taxon>Cucujiformia</taxon>
        <taxon>Chrysomeloidea</taxon>
        <taxon>Chrysomelidae</taxon>
        <taxon>Chrysomelinae</taxon>
        <taxon>Chrysomelini</taxon>
        <taxon>Phaedon</taxon>
    </lineage>
</organism>
<evidence type="ECO:0000256" key="1">
    <source>
        <dbReference type="ARBA" id="ARBA00009728"/>
    </source>
</evidence>
<dbReference type="InterPro" id="IPR019775">
    <property type="entry name" value="WD40_repeat_CS"/>
</dbReference>
<protein>
    <recommendedName>
        <fullName evidence="7">THO complex subunit 6</fullName>
    </recommendedName>
</protein>
<keyword evidence="2 4" id="KW-0853">WD repeat</keyword>
<name>A0A9P0DLZ8_PHACE</name>
<gene>
    <name evidence="5" type="ORF">PHAECO_LOCUS4914</name>
</gene>
<evidence type="ECO:0000313" key="6">
    <source>
        <dbReference type="Proteomes" id="UP001153737"/>
    </source>
</evidence>
<feature type="repeat" description="WD" evidence="4">
    <location>
        <begin position="151"/>
        <end position="190"/>
    </location>
</feature>
<dbReference type="Pfam" id="PF00400">
    <property type="entry name" value="WD40"/>
    <property type="match status" value="1"/>
</dbReference>
<keyword evidence="3" id="KW-0677">Repeat</keyword>
<dbReference type="InterPro" id="IPR001680">
    <property type="entry name" value="WD40_rpt"/>
</dbReference>
<evidence type="ECO:0008006" key="7">
    <source>
        <dbReference type="Google" id="ProtNLM"/>
    </source>
</evidence>
<proteinExistence type="inferred from homology"/>
<dbReference type="PROSITE" id="PS00678">
    <property type="entry name" value="WD_REPEATS_1"/>
    <property type="match status" value="1"/>
</dbReference>
<dbReference type="Gene3D" id="2.130.10.10">
    <property type="entry name" value="YVTN repeat-like/Quinoprotein amine dehydrogenase"/>
    <property type="match status" value="1"/>
</dbReference>
<evidence type="ECO:0000256" key="2">
    <source>
        <dbReference type="ARBA" id="ARBA00022574"/>
    </source>
</evidence>
<dbReference type="InterPro" id="IPR015943">
    <property type="entry name" value="WD40/YVTN_repeat-like_dom_sf"/>
</dbReference>
<dbReference type="InterPro" id="IPR042626">
    <property type="entry name" value="THOC6"/>
</dbReference>
<evidence type="ECO:0000256" key="4">
    <source>
        <dbReference type="PROSITE-ProRule" id="PRU00221"/>
    </source>
</evidence>
<dbReference type="OrthoDB" id="273067at2759"/>
<evidence type="ECO:0000256" key="3">
    <source>
        <dbReference type="ARBA" id="ARBA00022737"/>
    </source>
</evidence>
<sequence length="324" mass="36177">MLTKDFYNTILSQTFSPCGNYLVVGDIYGELSIFHLSKIVEAEALLSKDDLTPKNRFTVKGDYQVNSLLTLPNHLLVGGVGEIFAYCWKAIKTTKKPQLAWSIEIPEQKDDIGKTDVVALQFDEDKNLIYAACGDNVYIFHLETRKLLKTLSNHTDYLHCITKFGNDLLSSGEDGTVNIWDLRTYKVSNKIEPHVNESVARPELGKWIGALSANEDYVLCGGGPRLSLWHYRFLSTSTVFPLDDKGIHVAEIYKEKILAGGISKLFYQMSFVGEIVSEIPVSAVTTYSAIHQDEPFKVLSLAGSSSKIAICSNFLYKNQQLSLS</sequence>
<dbReference type="GO" id="GO:0006406">
    <property type="term" value="P:mRNA export from nucleus"/>
    <property type="evidence" value="ECO:0007669"/>
    <property type="project" value="TreeGrafter"/>
</dbReference>
<reference evidence="5" key="2">
    <citation type="submission" date="2022-10" db="EMBL/GenBank/DDBJ databases">
        <authorList>
            <consortium name="ENA_rothamsted_submissions"/>
            <consortium name="culmorum"/>
            <person name="King R."/>
        </authorList>
    </citation>
    <scope>NUCLEOTIDE SEQUENCE</scope>
</reference>
<evidence type="ECO:0000313" key="5">
    <source>
        <dbReference type="EMBL" id="CAH1154292.1"/>
    </source>
</evidence>
<dbReference type="InterPro" id="IPR036322">
    <property type="entry name" value="WD40_repeat_dom_sf"/>
</dbReference>
<accession>A0A9P0DLZ8</accession>
<dbReference type="GO" id="GO:0000346">
    <property type="term" value="C:transcription export complex"/>
    <property type="evidence" value="ECO:0007669"/>
    <property type="project" value="TreeGrafter"/>
</dbReference>
<dbReference type="EMBL" id="OU896721">
    <property type="protein sequence ID" value="CAH1154292.1"/>
    <property type="molecule type" value="Genomic_DNA"/>
</dbReference>
<dbReference type="PANTHER" id="PTHR44411">
    <property type="entry name" value="THO COMPLEX SUBUNIT 6 HOMOLOG"/>
    <property type="match status" value="1"/>
</dbReference>
<dbReference type="PANTHER" id="PTHR44411:SF1">
    <property type="entry name" value="THO COMPLEX SUBUNIT 6 HOMOLOG"/>
    <property type="match status" value="1"/>
</dbReference>
<dbReference type="SUPFAM" id="SSF50978">
    <property type="entry name" value="WD40 repeat-like"/>
    <property type="match status" value="1"/>
</dbReference>
<dbReference type="Proteomes" id="UP001153737">
    <property type="component" value="Chromosome 15"/>
</dbReference>
<dbReference type="AlphaFoldDB" id="A0A9P0DLZ8"/>
<keyword evidence="6" id="KW-1185">Reference proteome</keyword>
<reference evidence="5" key="1">
    <citation type="submission" date="2022-01" db="EMBL/GenBank/DDBJ databases">
        <authorList>
            <person name="King R."/>
        </authorList>
    </citation>
    <scope>NUCLEOTIDE SEQUENCE</scope>
</reference>
<comment type="similarity">
    <text evidence="1">Belongs to the WD repeat THOC6 family.</text>
</comment>
<dbReference type="GO" id="GO:0000347">
    <property type="term" value="C:THO complex"/>
    <property type="evidence" value="ECO:0007669"/>
    <property type="project" value="TreeGrafter"/>
</dbReference>
<dbReference type="SMART" id="SM00320">
    <property type="entry name" value="WD40"/>
    <property type="match status" value="2"/>
</dbReference>